<feature type="region of interest" description="Disordered" evidence="1">
    <location>
        <begin position="166"/>
        <end position="188"/>
    </location>
</feature>
<accession>A0A1R3L6P2</accession>
<dbReference type="Proteomes" id="UP000243459">
    <property type="component" value="Unassembled WGS sequence"/>
</dbReference>
<dbReference type="Gramene" id="ONK55293">
    <property type="protein sequence ID" value="ONK55293"/>
    <property type="gene ID" value="A4U43_UnF5430"/>
</dbReference>
<name>A0A1R3L6P2_ASPOF</name>
<feature type="compositionally biased region" description="Low complexity" evidence="1">
    <location>
        <begin position="90"/>
        <end position="103"/>
    </location>
</feature>
<feature type="compositionally biased region" description="Low complexity" evidence="1">
    <location>
        <begin position="175"/>
        <end position="188"/>
    </location>
</feature>
<reference evidence="3" key="1">
    <citation type="journal article" date="2017" name="Nat. Commun.">
        <title>The asparagus genome sheds light on the origin and evolution of a young Y chromosome.</title>
        <authorList>
            <person name="Harkess A."/>
            <person name="Zhou J."/>
            <person name="Xu C."/>
            <person name="Bowers J.E."/>
            <person name="Van der Hulst R."/>
            <person name="Ayyampalayam S."/>
            <person name="Mercati F."/>
            <person name="Riccardi P."/>
            <person name="McKain M.R."/>
            <person name="Kakrana A."/>
            <person name="Tang H."/>
            <person name="Ray J."/>
            <person name="Groenendijk J."/>
            <person name="Arikit S."/>
            <person name="Mathioni S.M."/>
            <person name="Nakano M."/>
            <person name="Shan H."/>
            <person name="Telgmann-Rauber A."/>
            <person name="Kanno A."/>
            <person name="Yue Z."/>
            <person name="Chen H."/>
            <person name="Li W."/>
            <person name="Chen Y."/>
            <person name="Xu X."/>
            <person name="Zhang Y."/>
            <person name="Luo S."/>
            <person name="Chen H."/>
            <person name="Gao J."/>
            <person name="Mao Z."/>
            <person name="Pires J.C."/>
            <person name="Luo M."/>
            <person name="Kudrna D."/>
            <person name="Wing R.A."/>
            <person name="Meyers B.C."/>
            <person name="Yi K."/>
            <person name="Kong H."/>
            <person name="Lavrijsen P."/>
            <person name="Sunseri F."/>
            <person name="Falavigna A."/>
            <person name="Ye Y."/>
            <person name="Leebens-Mack J.H."/>
            <person name="Chen G."/>
        </authorList>
    </citation>
    <scope>NUCLEOTIDE SEQUENCE [LARGE SCALE GENOMIC DNA]</scope>
    <source>
        <strain evidence="3">cv. DH0086</strain>
    </source>
</reference>
<protein>
    <submittedName>
        <fullName evidence="2">Uncharacterized protein</fullName>
    </submittedName>
</protein>
<proteinExistence type="predicted"/>
<feature type="region of interest" description="Disordered" evidence="1">
    <location>
        <begin position="70"/>
        <end position="129"/>
    </location>
</feature>
<keyword evidence="3" id="KW-1185">Reference proteome</keyword>
<sequence length="188" mass="20166">MNITMKKLDLAARDVLPDILSLLRTTPTSAPSSGSPAGNRRWLCSPHSCSSLALSREQNRRPIWSELKQEAPPPRRGTVRGRTDARGRAGRPMATAAGARAMRGGPGRRGNASEALSRRSHRVAQGSAGSTMHLKRVRTVQRLARWNDTAPGTDGRIFSYRARAAVPPSVSREVGAPTRRGAATAAAE</sequence>
<evidence type="ECO:0000256" key="1">
    <source>
        <dbReference type="SAM" id="MobiDB-lite"/>
    </source>
</evidence>
<evidence type="ECO:0000313" key="2">
    <source>
        <dbReference type="EMBL" id="ONK55293.1"/>
    </source>
</evidence>
<evidence type="ECO:0000313" key="3">
    <source>
        <dbReference type="Proteomes" id="UP000243459"/>
    </source>
</evidence>
<organism evidence="2 3">
    <name type="scientific">Asparagus officinalis</name>
    <name type="common">Garden asparagus</name>
    <dbReference type="NCBI Taxonomy" id="4686"/>
    <lineage>
        <taxon>Eukaryota</taxon>
        <taxon>Viridiplantae</taxon>
        <taxon>Streptophyta</taxon>
        <taxon>Embryophyta</taxon>
        <taxon>Tracheophyta</taxon>
        <taxon>Spermatophyta</taxon>
        <taxon>Magnoliopsida</taxon>
        <taxon>Liliopsida</taxon>
        <taxon>Asparagales</taxon>
        <taxon>Asparagaceae</taxon>
        <taxon>Asparagoideae</taxon>
        <taxon>Asparagus</taxon>
    </lineage>
</organism>
<dbReference type="EMBL" id="KV863600">
    <property type="protein sequence ID" value="ONK55293.1"/>
    <property type="molecule type" value="Genomic_DNA"/>
</dbReference>
<dbReference type="AlphaFoldDB" id="A0A1R3L6P2"/>
<gene>
    <name evidence="2" type="ORF">A4U43_UnF5430</name>
</gene>